<dbReference type="AlphaFoldDB" id="A0ABC8X6D5"/>
<gene>
    <name evidence="13" type="ORF">URODEC1_LOCUS20666</name>
</gene>
<evidence type="ECO:0000313" key="13">
    <source>
        <dbReference type="EMBL" id="CAL4920813.1"/>
    </source>
</evidence>
<keyword evidence="6" id="KW-0067">ATP-binding</keyword>
<dbReference type="EMBL" id="OZ075124">
    <property type="protein sequence ID" value="CAL4920813.1"/>
    <property type="molecule type" value="Genomic_DNA"/>
</dbReference>
<dbReference type="SUPFAM" id="SSF56801">
    <property type="entry name" value="Acetyl-CoA synthetase-like"/>
    <property type="match status" value="1"/>
</dbReference>
<dbReference type="InterPro" id="IPR042099">
    <property type="entry name" value="ANL_N_sf"/>
</dbReference>
<reference evidence="14" key="1">
    <citation type="submission" date="2024-06" db="EMBL/GenBank/DDBJ databases">
        <authorList>
            <person name="Ryan C."/>
        </authorList>
    </citation>
    <scope>NUCLEOTIDE SEQUENCE [LARGE SCALE GENOMIC DNA]</scope>
</reference>
<name>A0ABC8X6D5_9POAL</name>
<dbReference type="FunFam" id="3.30.300.30:FF:000007">
    <property type="entry name" value="4-coumarate--CoA ligase 2"/>
    <property type="match status" value="1"/>
</dbReference>
<evidence type="ECO:0000256" key="1">
    <source>
        <dbReference type="ARBA" id="ARBA00001946"/>
    </source>
</evidence>
<dbReference type="InterPro" id="IPR020845">
    <property type="entry name" value="AMP-binding_CS"/>
</dbReference>
<comment type="catalytic activity">
    <reaction evidence="8">
        <text>(E)-4-coumarate + ATP + H(+) = (E)-4-coumaroyl-AMP + diphosphate</text>
        <dbReference type="Rhea" id="RHEA:72419"/>
        <dbReference type="ChEBI" id="CHEBI:12876"/>
        <dbReference type="ChEBI" id="CHEBI:15378"/>
        <dbReference type="ChEBI" id="CHEBI:30616"/>
        <dbReference type="ChEBI" id="CHEBI:33019"/>
        <dbReference type="ChEBI" id="CHEBI:192348"/>
    </reaction>
    <physiologicalReaction direction="left-to-right" evidence="8">
        <dbReference type="Rhea" id="RHEA:72420"/>
    </physiologicalReaction>
</comment>
<organism evidence="13 14">
    <name type="scientific">Urochloa decumbens</name>
    <dbReference type="NCBI Taxonomy" id="240449"/>
    <lineage>
        <taxon>Eukaryota</taxon>
        <taxon>Viridiplantae</taxon>
        <taxon>Streptophyta</taxon>
        <taxon>Embryophyta</taxon>
        <taxon>Tracheophyta</taxon>
        <taxon>Spermatophyta</taxon>
        <taxon>Magnoliopsida</taxon>
        <taxon>Liliopsida</taxon>
        <taxon>Poales</taxon>
        <taxon>Poaceae</taxon>
        <taxon>PACMAD clade</taxon>
        <taxon>Panicoideae</taxon>
        <taxon>Panicodae</taxon>
        <taxon>Paniceae</taxon>
        <taxon>Melinidinae</taxon>
        <taxon>Urochloa</taxon>
    </lineage>
</organism>
<dbReference type="Gene3D" id="3.30.300.30">
    <property type="match status" value="1"/>
</dbReference>
<dbReference type="PANTHER" id="PTHR24096">
    <property type="entry name" value="LONG-CHAIN-FATTY-ACID--COA LIGASE"/>
    <property type="match status" value="1"/>
</dbReference>
<dbReference type="CDD" id="cd05904">
    <property type="entry name" value="4CL"/>
    <property type="match status" value="1"/>
</dbReference>
<dbReference type="InterPro" id="IPR045851">
    <property type="entry name" value="AMP-bd_C_sf"/>
</dbReference>
<evidence type="ECO:0000256" key="9">
    <source>
        <dbReference type="ARBA" id="ARBA00034223"/>
    </source>
</evidence>
<keyword evidence="7" id="KW-0460">Magnesium</keyword>
<evidence type="ECO:0000256" key="7">
    <source>
        <dbReference type="ARBA" id="ARBA00022842"/>
    </source>
</evidence>
<dbReference type="PROSITE" id="PS00455">
    <property type="entry name" value="AMP_BINDING"/>
    <property type="match status" value="1"/>
</dbReference>
<comment type="catalytic activity">
    <reaction evidence="10">
        <text>(E)-4-coumarate + ATP + CoA = (E)-4-coumaroyl-CoA + AMP + diphosphate</text>
        <dbReference type="Rhea" id="RHEA:19641"/>
        <dbReference type="ChEBI" id="CHEBI:12876"/>
        <dbReference type="ChEBI" id="CHEBI:30616"/>
        <dbReference type="ChEBI" id="CHEBI:33019"/>
        <dbReference type="ChEBI" id="CHEBI:57287"/>
        <dbReference type="ChEBI" id="CHEBI:85008"/>
        <dbReference type="ChEBI" id="CHEBI:456215"/>
        <dbReference type="EC" id="6.2.1.12"/>
    </reaction>
    <physiologicalReaction direction="left-to-right" evidence="10">
        <dbReference type="Rhea" id="RHEA:19642"/>
    </physiologicalReaction>
</comment>
<feature type="domain" description="AMP-dependent synthetase/ligase" evidence="11">
    <location>
        <begin position="39"/>
        <end position="410"/>
    </location>
</feature>
<dbReference type="Pfam" id="PF13193">
    <property type="entry name" value="AMP-binding_C"/>
    <property type="match status" value="1"/>
</dbReference>
<evidence type="ECO:0000256" key="5">
    <source>
        <dbReference type="ARBA" id="ARBA00022741"/>
    </source>
</evidence>
<dbReference type="GO" id="GO:0106290">
    <property type="term" value="F:trans-cinnamate-CoA ligase activity"/>
    <property type="evidence" value="ECO:0007669"/>
    <property type="project" value="UniProtKB-ARBA"/>
</dbReference>
<evidence type="ECO:0000256" key="3">
    <source>
        <dbReference type="ARBA" id="ARBA00012959"/>
    </source>
</evidence>
<reference evidence="13 14" key="2">
    <citation type="submission" date="2024-10" db="EMBL/GenBank/DDBJ databases">
        <authorList>
            <person name="Ryan C."/>
        </authorList>
    </citation>
    <scope>NUCLEOTIDE SEQUENCE [LARGE SCALE GENOMIC DNA]</scope>
</reference>
<keyword evidence="5" id="KW-0547">Nucleotide-binding</keyword>
<dbReference type="FunFam" id="3.40.50.12780:FF:000003">
    <property type="entry name" value="Long-chain-fatty-acid--CoA ligase FadD"/>
    <property type="match status" value="1"/>
</dbReference>
<evidence type="ECO:0000259" key="12">
    <source>
        <dbReference type="Pfam" id="PF13193"/>
    </source>
</evidence>
<protein>
    <recommendedName>
        <fullName evidence="3">4-coumarate--CoA ligase</fullName>
        <ecNumber evidence="3">6.2.1.12</ecNumber>
    </recommendedName>
</protein>
<dbReference type="GO" id="GO:0009698">
    <property type="term" value="P:phenylpropanoid metabolic process"/>
    <property type="evidence" value="ECO:0007669"/>
    <property type="project" value="UniProtKB-ARBA"/>
</dbReference>
<evidence type="ECO:0000256" key="6">
    <source>
        <dbReference type="ARBA" id="ARBA00022840"/>
    </source>
</evidence>
<evidence type="ECO:0000256" key="2">
    <source>
        <dbReference type="ARBA" id="ARBA00006432"/>
    </source>
</evidence>
<feature type="domain" description="AMP-binding enzyme C-terminal" evidence="12">
    <location>
        <begin position="460"/>
        <end position="535"/>
    </location>
</feature>
<dbReference type="EC" id="6.2.1.12" evidence="3"/>
<dbReference type="Pfam" id="PF00501">
    <property type="entry name" value="AMP-binding"/>
    <property type="match status" value="1"/>
</dbReference>
<dbReference type="GO" id="GO:0016207">
    <property type="term" value="F:4-coumarate-CoA ligase activity"/>
    <property type="evidence" value="ECO:0007669"/>
    <property type="project" value="UniProtKB-EC"/>
</dbReference>
<evidence type="ECO:0000256" key="10">
    <source>
        <dbReference type="ARBA" id="ARBA00034252"/>
    </source>
</evidence>
<keyword evidence="4" id="KW-0436">Ligase</keyword>
<evidence type="ECO:0000256" key="4">
    <source>
        <dbReference type="ARBA" id="ARBA00022598"/>
    </source>
</evidence>
<dbReference type="Proteomes" id="UP001497457">
    <property type="component" value="Chromosome 14rd"/>
</dbReference>
<dbReference type="Gene3D" id="3.40.50.12780">
    <property type="entry name" value="N-terminal domain of ligase-like"/>
    <property type="match status" value="1"/>
</dbReference>
<sequence>MASKAVPAAGYGDDGVYRSLRPAVPIPSDPGLSLNDLIFRRAETCPAAPALVDAATGIALTFAGLRSAALTAAAALAARAGVGPGDVVLLLAPNCVLYPVCFLAVTALGAVATTANPHYTAREIAAQAADARAKVIITVAGLLPKVAELRLPAILLDGDASVSVPPSTNNVTLYKDLIAGAQEAEYCRTAATKQSDTAAVLYSSGTTGASKGVVLTHGNFIAAHAMITSDQDARGEGPNVFLCFLPMFHLFGLSVVTLAQLQRGNAVVVMPRFDVDSAMAAVERHRVTHIYCVPPVMIALAKHGRAGRYDLSSLRLILSGAAPLGKDVMEAVAKDFPSAEIIQGYGMTETCGIISLENPERGKVRQLGSTGTLVIQAEAKILDVETLEHLPPNQPGEICVRGPSIMQGYLKNVEATEFTIKQGWLHTGDLGYFDEEGRLFVVDRLKELIKYKGFQIAPAELEGLLLAHPEIHDAVVIPFPDTEAGEVPVAYVVRSPQSSLSEADIQTFIEKQVASYKRLRGVTFVDSVPKSPSGKILRRELISQVRQCLRQCDSARALLVRMQATCESCDGIELLDTRGNKRILSTDDHEKIYM</sequence>
<comment type="cofactor">
    <cofactor evidence="1">
        <name>Mg(2+)</name>
        <dbReference type="ChEBI" id="CHEBI:18420"/>
    </cofactor>
</comment>
<evidence type="ECO:0000313" key="14">
    <source>
        <dbReference type="Proteomes" id="UP001497457"/>
    </source>
</evidence>
<comment type="catalytic activity">
    <reaction evidence="9">
        <text>(E)-4-coumaroyl-AMP + CoA = (E)-4-coumaroyl-CoA + AMP + H(+)</text>
        <dbReference type="Rhea" id="RHEA:72423"/>
        <dbReference type="ChEBI" id="CHEBI:15378"/>
        <dbReference type="ChEBI" id="CHEBI:57287"/>
        <dbReference type="ChEBI" id="CHEBI:85008"/>
        <dbReference type="ChEBI" id="CHEBI:192348"/>
        <dbReference type="ChEBI" id="CHEBI:456215"/>
    </reaction>
    <physiologicalReaction direction="left-to-right" evidence="9">
        <dbReference type="Rhea" id="RHEA:72424"/>
    </physiologicalReaction>
</comment>
<proteinExistence type="inferred from homology"/>
<evidence type="ECO:0000259" key="11">
    <source>
        <dbReference type="Pfam" id="PF00501"/>
    </source>
</evidence>
<accession>A0ABC8X6D5</accession>
<evidence type="ECO:0000256" key="8">
    <source>
        <dbReference type="ARBA" id="ARBA00034219"/>
    </source>
</evidence>
<dbReference type="GO" id="GO:0005524">
    <property type="term" value="F:ATP binding"/>
    <property type="evidence" value="ECO:0007669"/>
    <property type="project" value="UniProtKB-KW"/>
</dbReference>
<dbReference type="PANTHER" id="PTHR24096:SF425">
    <property type="entry name" value="4-COUMARATE--COA LIGASE-LIKE 7"/>
    <property type="match status" value="1"/>
</dbReference>
<comment type="similarity">
    <text evidence="2">Belongs to the ATP-dependent AMP-binding enzyme family.</text>
</comment>
<dbReference type="InterPro" id="IPR000873">
    <property type="entry name" value="AMP-dep_synth/lig_dom"/>
</dbReference>
<dbReference type="InterPro" id="IPR025110">
    <property type="entry name" value="AMP-bd_C"/>
</dbReference>
<keyword evidence="14" id="KW-1185">Reference proteome</keyword>